<organism evidence="2 3">
    <name type="scientific">Lacibacter cauensis</name>
    <dbReference type="NCBI Taxonomy" id="510947"/>
    <lineage>
        <taxon>Bacteria</taxon>
        <taxon>Pseudomonadati</taxon>
        <taxon>Bacteroidota</taxon>
        <taxon>Chitinophagia</taxon>
        <taxon>Chitinophagales</taxon>
        <taxon>Chitinophagaceae</taxon>
        <taxon>Lacibacter</taxon>
    </lineage>
</organism>
<dbReference type="InterPro" id="IPR007472">
    <property type="entry name" value="N-end_Aminoacyl_Trfase_C"/>
</dbReference>
<dbReference type="Pfam" id="PF04377">
    <property type="entry name" value="ATE_C"/>
    <property type="match status" value="1"/>
</dbReference>
<keyword evidence="2" id="KW-0808">Transferase</keyword>
<feature type="domain" description="N-end rule aminoacyl transferase C-terminal" evidence="1">
    <location>
        <begin position="88"/>
        <end position="195"/>
    </location>
</feature>
<evidence type="ECO:0000313" key="2">
    <source>
        <dbReference type="EMBL" id="TWI83246.1"/>
    </source>
</evidence>
<sequence>MIYYQHFYPEFITPALLDAYLSKGWYRIQQMLITTDLITKENEFLAVFWLRYRLATYAHSTKSKKLLKAAAHFSIAIEDLQLNEELEALFTRYRSAIAFDMSDTVQGYLLGDRSASVFPTKAITIRHEGTLIAAGCYDEGEQSTMGILNIYDPAYKKYSLGKVLVLLKLEETLRQGKTFFYPGYISIHNNKFDYKLFPDLQCTEVYNRLADEWLPYGSMDLQQLHAEMLQAFFKAQSE</sequence>
<protein>
    <submittedName>
        <fullName evidence="2">Arginine-tRNA-protein transferase</fullName>
    </submittedName>
</protein>
<dbReference type="OrthoDB" id="9782022at2"/>
<dbReference type="RefSeq" id="WP_158637335.1">
    <property type="nucleotide sequence ID" value="NZ_VLLE01000003.1"/>
</dbReference>
<dbReference type="Proteomes" id="UP000316167">
    <property type="component" value="Unassembled WGS sequence"/>
</dbReference>
<evidence type="ECO:0000259" key="1">
    <source>
        <dbReference type="Pfam" id="PF04377"/>
    </source>
</evidence>
<evidence type="ECO:0000313" key="3">
    <source>
        <dbReference type="Proteomes" id="UP000316167"/>
    </source>
</evidence>
<reference evidence="2 3" key="1">
    <citation type="journal article" date="2015" name="Stand. Genomic Sci.">
        <title>Genomic Encyclopedia of Bacterial and Archaeal Type Strains, Phase III: the genomes of soil and plant-associated and newly described type strains.</title>
        <authorList>
            <person name="Whitman W.B."/>
            <person name="Woyke T."/>
            <person name="Klenk H.P."/>
            <person name="Zhou Y."/>
            <person name="Lilburn T.G."/>
            <person name="Beck B.J."/>
            <person name="De Vos P."/>
            <person name="Vandamme P."/>
            <person name="Eisen J.A."/>
            <person name="Garrity G."/>
            <person name="Hugenholtz P."/>
            <person name="Kyrpides N.C."/>
        </authorList>
    </citation>
    <scope>NUCLEOTIDE SEQUENCE [LARGE SCALE GENOMIC DNA]</scope>
    <source>
        <strain evidence="2 3">CGMCC 1.7271</strain>
    </source>
</reference>
<name>A0A562SR13_9BACT</name>
<gene>
    <name evidence="2" type="ORF">IQ13_1354</name>
</gene>
<keyword evidence="3" id="KW-1185">Reference proteome</keyword>
<dbReference type="InterPro" id="IPR016181">
    <property type="entry name" value="Acyl_CoA_acyltransferase"/>
</dbReference>
<accession>A0A562SR13</accession>
<dbReference type="EMBL" id="VLLE01000003">
    <property type="protein sequence ID" value="TWI83246.1"/>
    <property type="molecule type" value="Genomic_DNA"/>
</dbReference>
<proteinExistence type="predicted"/>
<dbReference type="GO" id="GO:0004057">
    <property type="term" value="F:arginyl-tRNA--protein transferase activity"/>
    <property type="evidence" value="ECO:0007669"/>
    <property type="project" value="InterPro"/>
</dbReference>
<dbReference type="AlphaFoldDB" id="A0A562SR13"/>
<comment type="caution">
    <text evidence="2">The sequence shown here is derived from an EMBL/GenBank/DDBJ whole genome shotgun (WGS) entry which is preliminary data.</text>
</comment>
<dbReference type="SUPFAM" id="SSF55729">
    <property type="entry name" value="Acyl-CoA N-acyltransferases (Nat)"/>
    <property type="match status" value="1"/>
</dbReference>